<feature type="transmembrane region" description="Helical" evidence="12">
    <location>
        <begin position="40"/>
        <end position="57"/>
    </location>
</feature>
<dbReference type="PROSITE" id="PS50109">
    <property type="entry name" value="HIS_KIN"/>
    <property type="match status" value="1"/>
</dbReference>
<keyword evidence="11 12" id="KW-0472">Membrane</keyword>
<reference evidence="15" key="1">
    <citation type="submission" date="2016-10" db="EMBL/GenBank/DDBJ databases">
        <authorList>
            <person name="Varghese N."/>
            <person name="Submissions S."/>
        </authorList>
    </citation>
    <scope>NUCLEOTIDE SEQUENCE [LARGE SCALE GENOMIC DNA]</scope>
    <source>
        <strain evidence="15">DSM 20403</strain>
    </source>
</reference>
<dbReference type="PRINTS" id="PR00344">
    <property type="entry name" value="BCTRLSENSOR"/>
</dbReference>
<keyword evidence="6" id="KW-0808">Transferase</keyword>
<dbReference type="InterPro" id="IPR003661">
    <property type="entry name" value="HisK_dim/P_dom"/>
</dbReference>
<feature type="domain" description="Histidine kinase" evidence="13">
    <location>
        <begin position="115"/>
        <end position="316"/>
    </location>
</feature>
<evidence type="ECO:0000256" key="2">
    <source>
        <dbReference type="ARBA" id="ARBA00004651"/>
    </source>
</evidence>
<proteinExistence type="predicted"/>
<dbReference type="Pfam" id="PF02518">
    <property type="entry name" value="HATPase_c"/>
    <property type="match status" value="1"/>
</dbReference>
<dbReference type="PANTHER" id="PTHR45453:SF2">
    <property type="entry name" value="HISTIDINE KINASE"/>
    <property type="match status" value="1"/>
</dbReference>
<comment type="catalytic activity">
    <reaction evidence="1">
        <text>ATP + protein L-histidine = ADP + protein N-phospho-L-histidine.</text>
        <dbReference type="EC" id="2.7.13.3"/>
    </reaction>
</comment>
<dbReference type="EMBL" id="FOPI01000049">
    <property type="protein sequence ID" value="SFG60393.1"/>
    <property type="molecule type" value="Genomic_DNA"/>
</dbReference>
<dbReference type="Gene3D" id="3.30.565.10">
    <property type="entry name" value="Histidine kinase-like ATPase, C-terminal domain"/>
    <property type="match status" value="1"/>
</dbReference>
<sequence>MIKKYLADCWSTLIVYLFCVAVFALFCVLYDLKLSLLGDFVRFTWLVAVGAAFFKTVRTFRILRRVENGNIDESFGRTLVEREFLRKLSEEKDNLNQRAQKLEQEFKERYDYLIVWSHEMKTPLTALKLMADAADVVDSARVQKQVDNAEYQLNLLLNYERLSDFNHDIEFVSIDLLELVQQILRENMTFFVDKNLTLDVAVPHEKLLTDKKWMSFILEQILVNASKYSAPHQQIMIGYNDGVLFIQDEGIGISQSDLPKIFEAGFTGENGRKHGAATGMGLYIVKRVSEFLKIDVAVDSKLGAGTVVRLDLNRILDL</sequence>
<feature type="transmembrane region" description="Helical" evidence="12">
    <location>
        <begin position="12"/>
        <end position="34"/>
    </location>
</feature>
<evidence type="ECO:0000256" key="11">
    <source>
        <dbReference type="ARBA" id="ARBA00023136"/>
    </source>
</evidence>
<dbReference type="InterPro" id="IPR050351">
    <property type="entry name" value="BphY/WalK/GraS-like"/>
</dbReference>
<dbReference type="EC" id="2.7.13.3" evidence="3"/>
<keyword evidence="10" id="KW-0902">Two-component regulatory system</keyword>
<dbReference type="InterPro" id="IPR036890">
    <property type="entry name" value="HATPase_C_sf"/>
</dbReference>
<evidence type="ECO:0000256" key="3">
    <source>
        <dbReference type="ARBA" id="ARBA00012438"/>
    </source>
</evidence>
<evidence type="ECO:0000313" key="14">
    <source>
        <dbReference type="EMBL" id="SFG60393.1"/>
    </source>
</evidence>
<evidence type="ECO:0000256" key="5">
    <source>
        <dbReference type="ARBA" id="ARBA00022553"/>
    </source>
</evidence>
<dbReference type="RefSeq" id="WP_046922312.1">
    <property type="nucleotide sequence ID" value="NZ_AYYL01000013.1"/>
</dbReference>
<keyword evidence="5" id="KW-0597">Phosphoprotein</keyword>
<protein>
    <recommendedName>
        <fullName evidence="3">histidine kinase</fullName>
        <ecNumber evidence="3">2.7.13.3</ecNumber>
    </recommendedName>
</protein>
<evidence type="ECO:0000256" key="4">
    <source>
        <dbReference type="ARBA" id="ARBA00022475"/>
    </source>
</evidence>
<dbReference type="Proteomes" id="UP000182635">
    <property type="component" value="Unassembled WGS sequence"/>
</dbReference>
<dbReference type="InterPro" id="IPR003594">
    <property type="entry name" value="HATPase_dom"/>
</dbReference>
<gene>
    <name evidence="14" type="ORF">SAMN02910432_02004</name>
</gene>
<evidence type="ECO:0000256" key="6">
    <source>
        <dbReference type="ARBA" id="ARBA00022679"/>
    </source>
</evidence>
<evidence type="ECO:0000259" key="13">
    <source>
        <dbReference type="PROSITE" id="PS50109"/>
    </source>
</evidence>
<evidence type="ECO:0000256" key="9">
    <source>
        <dbReference type="ARBA" id="ARBA00022989"/>
    </source>
</evidence>
<evidence type="ECO:0000313" key="15">
    <source>
        <dbReference type="Proteomes" id="UP000182635"/>
    </source>
</evidence>
<dbReference type="InterPro" id="IPR036097">
    <property type="entry name" value="HisK_dim/P_sf"/>
</dbReference>
<evidence type="ECO:0000256" key="7">
    <source>
        <dbReference type="ARBA" id="ARBA00022692"/>
    </source>
</evidence>
<dbReference type="CDD" id="cd00082">
    <property type="entry name" value="HisKA"/>
    <property type="match status" value="1"/>
</dbReference>
<dbReference type="AlphaFoldDB" id="A0A1I2T625"/>
<dbReference type="InterPro" id="IPR005467">
    <property type="entry name" value="His_kinase_dom"/>
</dbReference>
<dbReference type="GO" id="GO:0005886">
    <property type="term" value="C:plasma membrane"/>
    <property type="evidence" value="ECO:0007669"/>
    <property type="project" value="UniProtKB-SubCell"/>
</dbReference>
<accession>A0A1I2T625</accession>
<organism evidence="14 15">
    <name type="scientific">Ligilactobacillus ruminis DSM 20403 = NBRC 102161</name>
    <dbReference type="NCBI Taxonomy" id="1423798"/>
    <lineage>
        <taxon>Bacteria</taxon>
        <taxon>Bacillati</taxon>
        <taxon>Bacillota</taxon>
        <taxon>Bacilli</taxon>
        <taxon>Lactobacillales</taxon>
        <taxon>Lactobacillaceae</taxon>
        <taxon>Ligilactobacillus</taxon>
    </lineage>
</organism>
<evidence type="ECO:0000256" key="8">
    <source>
        <dbReference type="ARBA" id="ARBA00022777"/>
    </source>
</evidence>
<dbReference type="OrthoDB" id="9780487at2"/>
<comment type="subcellular location">
    <subcellularLocation>
        <location evidence="2">Cell membrane</location>
        <topology evidence="2">Multi-pass membrane protein</topology>
    </subcellularLocation>
</comment>
<evidence type="ECO:0000256" key="1">
    <source>
        <dbReference type="ARBA" id="ARBA00000085"/>
    </source>
</evidence>
<evidence type="ECO:0000256" key="10">
    <source>
        <dbReference type="ARBA" id="ARBA00023012"/>
    </source>
</evidence>
<keyword evidence="8" id="KW-0418">Kinase</keyword>
<dbReference type="SUPFAM" id="SSF47384">
    <property type="entry name" value="Homodimeric domain of signal transducing histidine kinase"/>
    <property type="match status" value="1"/>
</dbReference>
<dbReference type="PANTHER" id="PTHR45453">
    <property type="entry name" value="PHOSPHATE REGULON SENSOR PROTEIN PHOR"/>
    <property type="match status" value="1"/>
</dbReference>
<dbReference type="GO" id="GO:0016036">
    <property type="term" value="P:cellular response to phosphate starvation"/>
    <property type="evidence" value="ECO:0007669"/>
    <property type="project" value="TreeGrafter"/>
</dbReference>
<dbReference type="SMART" id="SM00387">
    <property type="entry name" value="HATPase_c"/>
    <property type="match status" value="1"/>
</dbReference>
<keyword evidence="4" id="KW-1003">Cell membrane</keyword>
<evidence type="ECO:0000256" key="12">
    <source>
        <dbReference type="SAM" id="Phobius"/>
    </source>
</evidence>
<dbReference type="GO" id="GO:0000155">
    <property type="term" value="F:phosphorelay sensor kinase activity"/>
    <property type="evidence" value="ECO:0007669"/>
    <property type="project" value="InterPro"/>
</dbReference>
<name>A0A1I2T625_9LACO</name>
<keyword evidence="7 12" id="KW-0812">Transmembrane</keyword>
<dbReference type="InterPro" id="IPR004358">
    <property type="entry name" value="Sig_transdc_His_kin-like_C"/>
</dbReference>
<keyword evidence="9 12" id="KW-1133">Transmembrane helix</keyword>
<dbReference type="SUPFAM" id="SSF55874">
    <property type="entry name" value="ATPase domain of HSP90 chaperone/DNA topoisomerase II/histidine kinase"/>
    <property type="match status" value="1"/>
</dbReference>
<dbReference type="GO" id="GO:0004721">
    <property type="term" value="F:phosphoprotein phosphatase activity"/>
    <property type="evidence" value="ECO:0007669"/>
    <property type="project" value="TreeGrafter"/>
</dbReference>